<dbReference type="SUPFAM" id="SSF54001">
    <property type="entry name" value="Cysteine proteinases"/>
    <property type="match status" value="1"/>
</dbReference>
<dbReference type="EMBL" id="BAABFC010000014">
    <property type="protein sequence ID" value="GAA4500632.1"/>
    <property type="molecule type" value="Genomic_DNA"/>
</dbReference>
<dbReference type="Pfam" id="PF05708">
    <property type="entry name" value="Peptidase_C92"/>
    <property type="match status" value="1"/>
</dbReference>
<name>A0ABP8QBJ2_9GAMM</name>
<dbReference type="RefSeq" id="WP_345013142.1">
    <property type="nucleotide sequence ID" value="NZ_BAABFC010000014.1"/>
</dbReference>
<comment type="caution">
    <text evidence="1">The sequence shown here is derived from an EMBL/GenBank/DDBJ whole genome shotgun (WGS) entry which is preliminary data.</text>
</comment>
<dbReference type="Proteomes" id="UP001501321">
    <property type="component" value="Unassembled WGS sequence"/>
</dbReference>
<sequence length="283" mass="32199">MLLEWIGERLARYLAKPNPGEGSMATLPPEVLAATLRKGDILLVEGTSRFGTAIKYLTQSTWSHAALYIGDSLGAPNFGDEPLVLIEADVLEGVRAVPLSLYADDHTRICRPVGISEAEINRLIGYAISQLGGKYDLKNIIDLLRYLVPTPPVPSRWRRQLLFIGSGDPTRAICSSLIAQAFAHIHYPILPERLLTRSEEPDCPRCYRQYFRIRHHSLYAPRDFDLSPYFQVVKPVLERGFDPHLIQWHEEPVALLPPPAPQPSQPTARRRHWLRRWFVRRST</sequence>
<organism evidence="1 2">
    <name type="scientific">Pseudaeromonas paramecii</name>
    <dbReference type="NCBI Taxonomy" id="2138166"/>
    <lineage>
        <taxon>Bacteria</taxon>
        <taxon>Pseudomonadati</taxon>
        <taxon>Pseudomonadota</taxon>
        <taxon>Gammaproteobacteria</taxon>
        <taxon>Aeromonadales</taxon>
        <taxon>Aeromonadaceae</taxon>
        <taxon>Pseudaeromonas</taxon>
    </lineage>
</organism>
<dbReference type="InterPro" id="IPR024453">
    <property type="entry name" value="Peptidase_C92"/>
</dbReference>
<reference evidence="2" key="1">
    <citation type="journal article" date="2019" name="Int. J. Syst. Evol. Microbiol.">
        <title>The Global Catalogue of Microorganisms (GCM) 10K type strain sequencing project: providing services to taxonomists for standard genome sequencing and annotation.</title>
        <authorList>
            <consortium name="The Broad Institute Genomics Platform"/>
            <consortium name="The Broad Institute Genome Sequencing Center for Infectious Disease"/>
            <person name="Wu L."/>
            <person name="Ma J."/>
        </authorList>
    </citation>
    <scope>NUCLEOTIDE SEQUENCE [LARGE SCALE GENOMIC DNA]</scope>
    <source>
        <strain evidence="2">JCM 32226</strain>
    </source>
</reference>
<evidence type="ECO:0000313" key="2">
    <source>
        <dbReference type="Proteomes" id="UP001501321"/>
    </source>
</evidence>
<proteinExistence type="predicted"/>
<accession>A0ABP8QBJ2</accession>
<evidence type="ECO:0008006" key="3">
    <source>
        <dbReference type="Google" id="ProtNLM"/>
    </source>
</evidence>
<gene>
    <name evidence="1" type="ORF">GCM10023095_22690</name>
</gene>
<protein>
    <recommendedName>
        <fullName evidence="3">Lipo-like protein</fullName>
    </recommendedName>
</protein>
<evidence type="ECO:0000313" key="1">
    <source>
        <dbReference type="EMBL" id="GAA4500632.1"/>
    </source>
</evidence>
<dbReference type="Gene3D" id="3.90.1720.10">
    <property type="entry name" value="endopeptidase domain like (from Nostoc punctiforme)"/>
    <property type="match status" value="1"/>
</dbReference>
<dbReference type="InterPro" id="IPR038765">
    <property type="entry name" value="Papain-like_cys_pep_sf"/>
</dbReference>
<keyword evidence="2" id="KW-1185">Reference proteome</keyword>